<dbReference type="RefSeq" id="WP_338749568.1">
    <property type="nucleotide sequence ID" value="NZ_CP147404.1"/>
</dbReference>
<evidence type="ECO:0000313" key="1">
    <source>
        <dbReference type="EMBL" id="WXB91759.1"/>
    </source>
</evidence>
<name>A0ABZ2N2H3_9BACI</name>
<accession>A0ABZ2N2H3</accession>
<dbReference type="EMBL" id="CP147404">
    <property type="protein sequence ID" value="WXB91759.1"/>
    <property type="molecule type" value="Genomic_DNA"/>
</dbReference>
<keyword evidence="2" id="KW-1185">Reference proteome</keyword>
<sequence length="202" mass="23162">MLPEVAYYPPKELEELLKNGIYGFHIKGHLPFSFDIETDVLKHGNGQWLLKLMESQNMSPIYILLRISFGQKEFLDKCLEVAAHYEIVRVNKTNTVITITAKNMDTFAALLPNLITFGCALDTVLWSNYPWVFSEVSIENQDKNVLLVEVKAEAIIYWVGYDGNWIGILTGNSNYSSYEKVISRLSPAIKVEVFEREDIDFE</sequence>
<gene>
    <name evidence="1" type="ORF">WDJ61_10805</name>
</gene>
<organism evidence="1 2">
    <name type="scientific">Bacillus kandeliae</name>
    <dbReference type="NCBI Taxonomy" id="3129297"/>
    <lineage>
        <taxon>Bacteria</taxon>
        <taxon>Bacillati</taxon>
        <taxon>Bacillota</taxon>
        <taxon>Bacilli</taxon>
        <taxon>Bacillales</taxon>
        <taxon>Bacillaceae</taxon>
        <taxon>Bacillus</taxon>
    </lineage>
</organism>
<proteinExistence type="predicted"/>
<dbReference type="Proteomes" id="UP001387364">
    <property type="component" value="Chromosome"/>
</dbReference>
<reference evidence="1 2" key="1">
    <citation type="submission" date="2024-02" db="EMBL/GenBank/DDBJ databases">
        <title>Seven novel Bacillus-like species.</title>
        <authorList>
            <person name="Liu G."/>
        </authorList>
    </citation>
    <scope>NUCLEOTIDE SEQUENCE [LARGE SCALE GENOMIC DNA]</scope>
    <source>
        <strain evidence="1 2">FJAT-52991</strain>
    </source>
</reference>
<evidence type="ECO:0000313" key="2">
    <source>
        <dbReference type="Proteomes" id="UP001387364"/>
    </source>
</evidence>
<protein>
    <submittedName>
        <fullName evidence="1">Uncharacterized protein</fullName>
    </submittedName>
</protein>